<feature type="region of interest" description="Disordered" evidence="1">
    <location>
        <begin position="115"/>
        <end position="150"/>
    </location>
</feature>
<dbReference type="SUPFAM" id="SSF49899">
    <property type="entry name" value="Concanavalin A-like lectins/glucanases"/>
    <property type="match status" value="1"/>
</dbReference>
<feature type="domain" description="DUF5801" evidence="2">
    <location>
        <begin position="2579"/>
        <end position="2697"/>
    </location>
</feature>
<name>A0A5R8XYY2_9BACT</name>
<feature type="domain" description="DUF5801" evidence="2">
    <location>
        <begin position="3168"/>
        <end position="3288"/>
    </location>
</feature>
<proteinExistence type="predicted"/>
<dbReference type="OrthoDB" id="8622300at2"/>
<feature type="domain" description="DUF5801" evidence="2">
    <location>
        <begin position="2861"/>
        <end position="2993"/>
    </location>
</feature>
<protein>
    <recommendedName>
        <fullName evidence="2">DUF5801 domain-containing protein</fullName>
    </recommendedName>
</protein>
<dbReference type="EMBL" id="VANU01000005">
    <property type="protein sequence ID" value="TLP36807.1"/>
    <property type="molecule type" value="Genomic_DNA"/>
</dbReference>
<dbReference type="Proteomes" id="UP000308901">
    <property type="component" value="Unassembled WGS sequence"/>
</dbReference>
<evidence type="ECO:0000313" key="4">
    <source>
        <dbReference type="Proteomes" id="UP000308901"/>
    </source>
</evidence>
<accession>A0A5R8XYY2</accession>
<reference evidence="3 4" key="1">
    <citation type="submission" date="2019-05" db="EMBL/GenBank/DDBJ databases">
        <title>Arcobacter sp. nov., isolated from sea sediment.</title>
        <authorList>
            <person name="Kim W."/>
        </authorList>
    </citation>
    <scope>NUCLEOTIDE SEQUENCE [LARGE SCALE GENOMIC DNA]</scope>
    <source>
        <strain evidence="3 4">CAU 1517</strain>
    </source>
</reference>
<sequence>MYEGINVQNGGITVDLDSLQKTENGELILDGISSLKVFVENGASYDQTKLEILENNNDVRVSFTDANGNEIFMILKGLAQILLTNQTDNPVFEVFEGPTQLATMTTIDDLEAAAAGGAPAGSDQTANPAGAGDLDGTDSGDSGARLNGLPGAGPFDPTAAIIGNFAPVVFDVSLEDIEVLGEEGAGDKNIITGALTVFDEDEEDIGLHTFTPIEGSLVVTSFNEDGTENGVITVEDDDILVVLNPDGTFEISGDFNNLGLGEYATVSFDYFATDIEGATSNVATVTLTIEGTNDIPVVTDVNLNGSAEDQVVQDFEDGLIQDDNSYIIYDNNLRVLDTSTYQASGYVNGIISGDNVAYNANGVSPISFSFTEVVTFESTYMTSSWYTTQDVVFEGYLNGQLIYTSDSIEINYNGPTLIELNWDNIDQLIVYNTPTGIDVQEDNGSGSHWAMDDFTYSLGSGKKVVYETIDADSQDTNGNGILRDDEVNNLFEGTLTVSDDDDNDTHEFFMASLEEGNYNIGTEEEPMLVNLELGNLADDSTLSIDDIDLDLTINTDGTYSLGGNFTSLAVGETATVTIEYYAVDDSGAGLGDANNEPEESEHKTITFTITGTNDQPVVENLDLNGGNSGISDIPNQDDSPVQGVSSGLVGYYDMAEGSGTVIQEEILSLGGFSSKDLDDLTAQDIENLNALYIDKYSSTSEFTNNLASIHSSVYNGMTLIINDGSPSEANSILPGLTQTLVSSSYSNADVNIGPDGVELSNGTLGNLDDSSLDGGSSSIHGAFESSSLPDGAKILLTSGNANEVVAFSYEYGSGTVIYSTMPLMAYFDPDWLYNNPNYQDFIAAAKIYINNTVEDELANDIVYETNDTDSTDTNGNEILRDDEVNNLFEGTLTVSDDDVNDTHEFYIAKDGITVVDSPVDSENNEIITLDDLDITINPDGTYSIGGDFTELAVGETVTVNVEYYAVDNQGKDGTDGINETSESEHKIITFTITGTNDQPVVENINLNNLDDLQSTGSDIGHIPFEGTPNGFTISFTLNLDSAVTQNTPIIYQGEGFPPNSGYIAAPYIAISNHPVYNQSLLFQMGDSYEHFYSDFSFSPGIDYDIQMVFENGTVNLYVDGNLISHAYDSGDANFDSVPTNNETMFINDVGMTVSNLVILNANGNQINVIDNSSVLYETLDTDSTDTNQNGVLLDEDGNNIFTGTLTVSDDDVNDTHEFYIAKDGITVVDSPVDSENNEIITLDDLDITINPDGTYSIGGDFTELAAGETVTVNVEYYAVDNQGKDGTDGINETSESEHKTLSFTITGTNDQPVVDEVTIDVLESELASNPDNQTLTISTDSQYALGNYVSDDDVNDTHTFARAEGSTISLSINTTNATLLTAIANQDLAYIKSVLAEIVAIPEVTTALTNGIDAIPAIDVQSTIAAFMAAPDIATALAIVNSTFGTVGVTAQLDPVTGLTLSIDDASALEAESLLNVTVNQDGSYEVTSPLFDHLSVDDRVSVSFDYVANDGTNDANGETNVSEANTVTLNIQGSNDQPVVDEVTIDVLESELASNPDNQTLTISTDSQYALGNYVSDDDVNDTHTFARAEGSTISLSINTTNATLLTAIANQDLAYIKSVLAEIVAIPEVTTALTNGIDAIPAIDVQSTIAAFMAAPDIATALAIVNSTFGTVGVTAQLDPVTGLTLSIDDASALEAESLLNVTVNQDGSYEVTSPLFDHLSVDDRVSVSFDYVANDGTNDANGETNVSEANTVTLNIQGTNDQPVIQSISKIDGIYELNDLITEFPWEEYYYVLSQEDLFANTIISDDDVNDTHTLQLASASILFDGGIYSNNFQYTFDQNSASGPNNPISNPVNSGILEVTQDFLDNYPQVNANVGDFIIYNSEFNHLSAGEKVLVTFDVVANDGTNDANGETNLSAPKTVTVEVVGTNDQPVVENITLGNTQATIIYEETLLDVGTSEDVVFKGKVAQAIDEDINNTNPHYLLVGNIQVEQNPISLTASDIEVVLKDAAPGGWSTTRDYEVSSDKFNTLAEGETVTLSFNYKASDWEGFGTTGDANNEPSHSEVKTVTITITGTNDTPVAKSFIHDGPANNGQVWENAGQQIVIDPTSDFGVDDLSSIAGYDVDVNDTLRVNSISNDAGDTVTYDGVNATAWIESNSGVAVRINADGKVEYNLNMFKTNGETVFDHLDAGDTTTDTFNFTLIDDNGAVSNTAVATINILGTNDKPIINSNLVANLTEINEDVLDADNTGTLVSALLGNSVNDFDDDAVEGIAVTGIDNTNGTWQYSIDGGTSWNNFDNGTSDTNATMLYDSSLVRFVPNEDYYGTADITYHAWDQNGYNLVNGSTAVDITSSYGGIKGTVSTDSATSSVTVDSVQDFIANTQGNPLVDTSKDNKAKVYEVGIDDANDNSETDTKAFRIEFGDDTPGTITFNATQTVPNGLTSGGEAIVYDVSADGLTITAKTQTTDEVVFTLEIDNTTPQTVGSYTNTNSYTMTLFKPIDHLMNQHNGETKYLSFDYDSEDSDGDVRSGKVTLQVVDDVPTAGWSGYTDNNGQTGYVVTETTDANGFVTLSTSGASLNFDGGADGATVTELRFANEVGDKIQTKYVSNNERYFLQSQGEDIVLERTGLDITGKANGVTVFTIVVDEVTGDYTYTQYAPIDHVEGSTSGSYQDEIVNLVLQYTVTDGDGDTATGYSTVRVEDDSPISLSQNGIAQNAVVEESNVGDSTTASLRVDYGADGFASVAFTGEVQGYMHDQLTSGGVPITYDFSIPGKVIAKAGAETVFEVILNADGKTYDVNLIGSLDHTAPDGQAGGRDEGQSINFVFEATDKDGDTLESSLSVRIIDDEPIASWTAPVLVDEASLNTVVNGQLNFDGGADGAEVTSVFHHWQNANDGTVKIYDGPNGTAFTLTSGGEAVVVTYEDNGMTMIGKLSDDTEVFRLEAQSDGSFTFVQKEAIDHPIGSTQEDDLLLKLKFTVTDADGDTSTSNFGVKITDDTPVADYGGRKDISEADIDSSVPASVTGQLTFDGGEDGATLTDVNFWGEGSQVMVYDGQGNPPIALTSNGEPVIATQMVDVNGVITITAVANTTPVYTLVVQPDGNYEFTLEGPIDHPQSSLTGQDEELLLRYSYTVTDGDGDTDVDYFSINIIDDVPTIDGMSSASTTEADANNDGIFDEAVVTGTLGRINEGADGAIVTEMHISNTADYNNLTSGGDAVTATQVGNVITGAKSDGTVVFTFTYDENGNYTFTQKEPLDHNGRSETLIKLGFGYTITDADGDTASSALIVSIHDDEPIVVADTNSVSEAASGITTKSQISGNILTNDKDVDVDNDDAIEIIGLEMTSPQAISSTVATHTINGQLYEGFHITGVYGNIMVDAKSGEYIYNLYNDRDIVNELSEGEQVNETFSYTITDENGVTQVSTLTINITGTNDAPVLSYNSIEDLINENISGKLLGTLDVEDVDSNINSAGFTITGDDASLVEIRENAGQFELWLKDSAVVDFETNNSLDITVAYADDYSASDSESISIGITDVELGVVENTQNISLITEENIGTIHGYETTSDSPVEAATDTDDSSITKTYQLDPSLAGQFVSISFDTTTYGDGGWEEATATNWADWVTVDDGNTVQQIDADSNATETHNINVKVGAGGVLTLVFDANITGSDSGPRQESVDINNLNINTFVADIALNGVETLSDTNTYSFSHNLGIAYAGETVRVYFDTNTYGSGQWDEASENNTGGYSDYIEVSDGFTSQEIYPADGMNTYYVDAIVDSTGSVNLEFDARITGVNEHLDIDITSIDVTDKTIDFGSDDLEIDMAQLLSSAEDFNPDGSQTSIDEIDLSSGDHILSNISVGDVLAMTDSDNTLKIETDSGDTVKLDLTNEWTATGNIDVDTGLDIYEGVTDSSVKLLIDSLNVEDTNI</sequence>
<dbReference type="InterPro" id="IPR010221">
    <property type="entry name" value="VCBS_dom"/>
</dbReference>
<dbReference type="NCBIfam" id="TIGR01965">
    <property type="entry name" value="VCBS_repeat"/>
    <property type="match status" value="2"/>
</dbReference>
<evidence type="ECO:0000259" key="2">
    <source>
        <dbReference type="Pfam" id="PF19116"/>
    </source>
</evidence>
<comment type="caution">
    <text evidence="3">The sequence shown here is derived from an EMBL/GenBank/DDBJ whole genome shotgun (WGS) entry which is preliminary data.</text>
</comment>
<evidence type="ECO:0000256" key="1">
    <source>
        <dbReference type="SAM" id="MobiDB-lite"/>
    </source>
</evidence>
<dbReference type="RefSeq" id="WP_138153060.1">
    <property type="nucleotide sequence ID" value="NZ_VANU01000005.1"/>
</dbReference>
<evidence type="ECO:0000313" key="3">
    <source>
        <dbReference type="EMBL" id="TLP36807.1"/>
    </source>
</evidence>
<dbReference type="InterPro" id="IPR001611">
    <property type="entry name" value="Leu-rich_rpt"/>
</dbReference>
<dbReference type="PROSITE" id="PS51450">
    <property type="entry name" value="LRR"/>
    <property type="match status" value="1"/>
</dbReference>
<dbReference type="Pfam" id="PF19116">
    <property type="entry name" value="DUF5801"/>
    <property type="match status" value="3"/>
</dbReference>
<dbReference type="InterPro" id="IPR043824">
    <property type="entry name" value="DUF5801"/>
</dbReference>
<feature type="compositionally biased region" description="Low complexity" evidence="1">
    <location>
        <begin position="129"/>
        <end position="144"/>
    </location>
</feature>
<dbReference type="InterPro" id="IPR013320">
    <property type="entry name" value="ConA-like_dom_sf"/>
</dbReference>
<organism evidence="3 4">
    <name type="scientific">Arcobacter arenosus</name>
    <dbReference type="NCBI Taxonomy" id="2576037"/>
    <lineage>
        <taxon>Bacteria</taxon>
        <taxon>Pseudomonadati</taxon>
        <taxon>Campylobacterota</taxon>
        <taxon>Epsilonproteobacteria</taxon>
        <taxon>Campylobacterales</taxon>
        <taxon>Arcobacteraceae</taxon>
        <taxon>Arcobacter</taxon>
    </lineage>
</organism>
<dbReference type="InterPro" id="IPR019959">
    <property type="entry name" value="T1SS-143_rpt-cont_dom"/>
</dbReference>
<keyword evidence="4" id="KW-1185">Reference proteome</keyword>
<gene>
    <name evidence="3" type="ORF">FDK22_11180</name>
</gene>
<dbReference type="NCBIfam" id="TIGR03660">
    <property type="entry name" value="T1SS_rpt_143"/>
    <property type="match status" value="3"/>
</dbReference>